<reference evidence="3 4" key="1">
    <citation type="submission" date="2010-12" db="EMBL/GenBank/DDBJ databases">
        <title>Complete sequence of Desulfurispirillum indicum S5.</title>
        <authorList>
            <consortium name="US DOE Joint Genome Institute"/>
            <person name="Lucas S."/>
            <person name="Copeland A."/>
            <person name="Lapidus A."/>
            <person name="Cheng J.-F."/>
            <person name="Goodwin L."/>
            <person name="Pitluck S."/>
            <person name="Chertkov O."/>
            <person name="Held B."/>
            <person name="Detter J.C."/>
            <person name="Han C."/>
            <person name="Tapia R."/>
            <person name="Land M."/>
            <person name="Hauser L."/>
            <person name="Kyrpides N."/>
            <person name="Ivanova N."/>
            <person name="Mikhailova N."/>
            <person name="Haggblom M."/>
            <person name="Rauschenbach I."/>
            <person name="Bini E."/>
            <person name="Woyke T."/>
        </authorList>
    </citation>
    <scope>NUCLEOTIDE SEQUENCE [LARGE SCALE GENOMIC DNA]</scope>
    <source>
        <strain evidence="4">ATCC BAA-1389 / DSM 22839 / S5</strain>
    </source>
</reference>
<dbReference type="PANTHER" id="PTHR42781:SF4">
    <property type="entry name" value="SPERMIDINE_PUTRESCINE IMPORT ATP-BINDING PROTEIN POTA"/>
    <property type="match status" value="1"/>
</dbReference>
<dbReference type="Gene3D" id="3.40.50.300">
    <property type="entry name" value="P-loop containing nucleotide triphosphate hydrolases"/>
    <property type="match status" value="1"/>
</dbReference>
<dbReference type="eggNOG" id="COG3842">
    <property type="taxonomic scope" value="Bacteria"/>
</dbReference>
<accession>E6W0N9</accession>
<evidence type="ECO:0000313" key="4">
    <source>
        <dbReference type="Proteomes" id="UP000002572"/>
    </source>
</evidence>
<dbReference type="SUPFAM" id="SSF52540">
    <property type="entry name" value="P-loop containing nucleoside triphosphate hydrolases"/>
    <property type="match status" value="1"/>
</dbReference>
<dbReference type="OrthoDB" id="9802264at2"/>
<dbReference type="KEGG" id="din:Selin_0543"/>
<dbReference type="GO" id="GO:0016887">
    <property type="term" value="F:ATP hydrolysis activity"/>
    <property type="evidence" value="ECO:0007669"/>
    <property type="project" value="InterPro"/>
</dbReference>
<evidence type="ECO:0000259" key="2">
    <source>
        <dbReference type="PROSITE" id="PS50893"/>
    </source>
</evidence>
<sequence>MLHLKGIVIDGAQNECDFTFRKGLFYSLLGDDDSGAPELFRTIAGLQAPASGRIVFGGRDITGFHPSKRGMITITSEPIFDMEQTVMENIMLFRSAERRIALEAADLMGLGNYVHRSCRKLDLGVLQRVSMARALTRKPQVLLLENPVDRLGFAEGLYCLQVLKEALTPLGSLILHFTGCSRAAMEGSDELIVVDDADFVEAGAPEALYYHPRTRLGAERTGEVNYISAVGVEQNHLQLPYGYPISYPPTRCRVQEKRPYTIMFRPEAPTLSTHNAPGCLAIPVQVKQCSFRRTAFRVELMGQLGEEFVVNSFEPLDIHQELMLNIPTARMHLMGAMDS</sequence>
<dbReference type="InParanoid" id="E6W0N9"/>
<dbReference type="InterPro" id="IPR003439">
    <property type="entry name" value="ABC_transporter-like_ATP-bd"/>
</dbReference>
<proteinExistence type="predicted"/>
<dbReference type="Proteomes" id="UP000002572">
    <property type="component" value="Chromosome"/>
</dbReference>
<dbReference type="GO" id="GO:0005524">
    <property type="term" value="F:ATP binding"/>
    <property type="evidence" value="ECO:0007669"/>
    <property type="project" value="InterPro"/>
</dbReference>
<dbReference type="STRING" id="653733.Selin_0543"/>
<dbReference type="RefSeq" id="WP_013505179.1">
    <property type="nucleotide sequence ID" value="NC_014836.1"/>
</dbReference>
<protein>
    <recommendedName>
        <fullName evidence="2">ABC transporter domain-containing protein</fullName>
    </recommendedName>
</protein>
<evidence type="ECO:0000256" key="1">
    <source>
        <dbReference type="ARBA" id="ARBA00022448"/>
    </source>
</evidence>
<evidence type="ECO:0000313" key="3">
    <source>
        <dbReference type="EMBL" id="ADU65291.1"/>
    </source>
</evidence>
<dbReference type="InterPro" id="IPR027417">
    <property type="entry name" value="P-loop_NTPase"/>
</dbReference>
<dbReference type="Pfam" id="PF00005">
    <property type="entry name" value="ABC_tran"/>
    <property type="match status" value="1"/>
</dbReference>
<keyword evidence="1" id="KW-0813">Transport</keyword>
<dbReference type="InterPro" id="IPR050093">
    <property type="entry name" value="ABC_SmlMolc_Importer"/>
</dbReference>
<dbReference type="HOGENOM" id="CLU_000604_1_1_0"/>
<dbReference type="EMBL" id="CP002432">
    <property type="protein sequence ID" value="ADU65291.1"/>
    <property type="molecule type" value="Genomic_DNA"/>
</dbReference>
<dbReference type="PROSITE" id="PS50893">
    <property type="entry name" value="ABC_TRANSPORTER_2"/>
    <property type="match status" value="1"/>
</dbReference>
<gene>
    <name evidence="3" type="ordered locus">Selin_0543</name>
</gene>
<organism evidence="3 4">
    <name type="scientific">Desulfurispirillum indicum (strain ATCC BAA-1389 / DSM 22839 / S5)</name>
    <dbReference type="NCBI Taxonomy" id="653733"/>
    <lineage>
        <taxon>Bacteria</taxon>
        <taxon>Pseudomonadati</taxon>
        <taxon>Chrysiogenota</taxon>
        <taxon>Chrysiogenia</taxon>
        <taxon>Chrysiogenales</taxon>
        <taxon>Chrysiogenaceae</taxon>
        <taxon>Desulfurispirillum</taxon>
    </lineage>
</organism>
<keyword evidence="4" id="KW-1185">Reference proteome</keyword>
<dbReference type="AlphaFoldDB" id="E6W0N9"/>
<feature type="domain" description="ABC transporter" evidence="2">
    <location>
        <begin position="2"/>
        <end position="221"/>
    </location>
</feature>
<name>E6W0N9_DESIS</name>
<dbReference type="PANTHER" id="PTHR42781">
    <property type="entry name" value="SPERMIDINE/PUTRESCINE IMPORT ATP-BINDING PROTEIN POTA"/>
    <property type="match status" value="1"/>
</dbReference>